<accession>A0A8I2YDK5</accession>
<dbReference type="OrthoDB" id="2692219at2759"/>
<proteinExistence type="predicted"/>
<comment type="caution">
    <text evidence="2">The sequence shown here is derived from an EMBL/GenBank/DDBJ whole genome shotgun (WGS) entry which is preliminary data.</text>
</comment>
<keyword evidence="3" id="KW-1185">Reference proteome</keyword>
<dbReference type="AlphaFoldDB" id="A0A8I2YDK5"/>
<dbReference type="EMBL" id="JAGFBS010000062">
    <property type="protein sequence ID" value="KAG6369852.1"/>
    <property type="molecule type" value="Genomic_DNA"/>
</dbReference>
<protein>
    <submittedName>
        <fullName evidence="2">Uncharacterized protein</fullName>
    </submittedName>
</protein>
<organism evidence="2 3">
    <name type="scientific">Boletus reticuloceps</name>
    <dbReference type="NCBI Taxonomy" id="495285"/>
    <lineage>
        <taxon>Eukaryota</taxon>
        <taxon>Fungi</taxon>
        <taxon>Dikarya</taxon>
        <taxon>Basidiomycota</taxon>
        <taxon>Agaricomycotina</taxon>
        <taxon>Agaricomycetes</taxon>
        <taxon>Agaricomycetidae</taxon>
        <taxon>Boletales</taxon>
        <taxon>Boletineae</taxon>
        <taxon>Boletaceae</taxon>
        <taxon>Boletoideae</taxon>
        <taxon>Boletus</taxon>
    </lineage>
</organism>
<feature type="compositionally biased region" description="Basic residues" evidence="1">
    <location>
        <begin position="64"/>
        <end position="75"/>
    </location>
</feature>
<evidence type="ECO:0000313" key="3">
    <source>
        <dbReference type="Proteomes" id="UP000683000"/>
    </source>
</evidence>
<evidence type="ECO:0000313" key="2">
    <source>
        <dbReference type="EMBL" id="KAG6369852.1"/>
    </source>
</evidence>
<gene>
    <name evidence="2" type="ORF">JVT61DRAFT_13411</name>
</gene>
<name>A0A8I2YDK5_9AGAM</name>
<sequence length="75" mass="8429">MPSLPPQLAQFLEANMVTLSLPLKYPESFSITFTPEMPGPITIHIRSSESREQSQPATEEPAKSLKRKQKSQSCR</sequence>
<dbReference type="Proteomes" id="UP000683000">
    <property type="component" value="Unassembled WGS sequence"/>
</dbReference>
<feature type="region of interest" description="Disordered" evidence="1">
    <location>
        <begin position="37"/>
        <end position="75"/>
    </location>
</feature>
<reference evidence="2" key="1">
    <citation type="submission" date="2021-03" db="EMBL/GenBank/DDBJ databases">
        <title>Evolutionary innovations through gain and loss of genes in the ectomycorrhizal Boletales.</title>
        <authorList>
            <person name="Wu G."/>
            <person name="Miyauchi S."/>
            <person name="Morin E."/>
            <person name="Yang Z.-L."/>
            <person name="Xu J."/>
            <person name="Martin F.M."/>
        </authorList>
    </citation>
    <scope>NUCLEOTIDE SEQUENCE</scope>
    <source>
        <strain evidence="2">BR01</strain>
    </source>
</reference>
<evidence type="ECO:0000256" key="1">
    <source>
        <dbReference type="SAM" id="MobiDB-lite"/>
    </source>
</evidence>